<name>R9HNH3_BACUN</name>
<gene>
    <name evidence="1" type="ORF">C801_03673</name>
</gene>
<dbReference type="EMBL" id="ASSO01000012">
    <property type="protein sequence ID" value="EOS05598.1"/>
    <property type="molecule type" value="Genomic_DNA"/>
</dbReference>
<accession>R9HNH3</accession>
<proteinExistence type="predicted"/>
<evidence type="ECO:0000313" key="1">
    <source>
        <dbReference type="EMBL" id="EOS05598.1"/>
    </source>
</evidence>
<organism evidence="1 2">
    <name type="scientific">Bacteroides uniformis dnLKV2</name>
    <dbReference type="NCBI Taxonomy" id="1235787"/>
    <lineage>
        <taxon>Bacteria</taxon>
        <taxon>Pseudomonadati</taxon>
        <taxon>Bacteroidota</taxon>
        <taxon>Bacteroidia</taxon>
        <taxon>Bacteroidales</taxon>
        <taxon>Bacteroidaceae</taxon>
        <taxon>Bacteroides</taxon>
    </lineage>
</organism>
<comment type="caution">
    <text evidence="1">The sequence shown here is derived from an EMBL/GenBank/DDBJ whole genome shotgun (WGS) entry which is preliminary data.</text>
</comment>
<dbReference type="Proteomes" id="UP000014212">
    <property type="component" value="Unassembled WGS sequence"/>
</dbReference>
<dbReference type="PATRIC" id="fig|1235787.3.peg.3742"/>
<reference evidence="1 2" key="1">
    <citation type="submission" date="2013-04" db="EMBL/GenBank/DDBJ databases">
        <title>The Genome Sequence of Bacteroides uniformis dnLKV2.</title>
        <authorList>
            <consortium name="The Broad Institute Genomics Platform"/>
            <consortium name="The Broad Institute Genome Sequencing Center for Infectious Disease"/>
            <person name="Earl A."/>
            <person name="Xavier R."/>
            <person name="Kuhn K."/>
            <person name="Stappenbeck T."/>
            <person name="Walker B."/>
            <person name="Young S."/>
            <person name="Zeng Q."/>
            <person name="Gargeya S."/>
            <person name="Fitzgerald M."/>
            <person name="Haas B."/>
            <person name="Abouelleil A."/>
            <person name="Allen A.W."/>
            <person name="Alvarado L."/>
            <person name="Arachchi H.M."/>
            <person name="Berlin A.M."/>
            <person name="Chapman S.B."/>
            <person name="Gainer-Dewar J."/>
            <person name="Goldberg J."/>
            <person name="Griggs A."/>
            <person name="Gujja S."/>
            <person name="Hansen M."/>
            <person name="Howarth C."/>
            <person name="Imamovic A."/>
            <person name="Ireland A."/>
            <person name="Larimer J."/>
            <person name="McCowan C."/>
            <person name="Murphy C."/>
            <person name="Pearson M."/>
            <person name="Poon T.W."/>
            <person name="Priest M."/>
            <person name="Roberts A."/>
            <person name="Saif S."/>
            <person name="Shea T."/>
            <person name="Sisk P."/>
            <person name="Sykes S."/>
            <person name="Wortman J."/>
            <person name="Nusbaum C."/>
            <person name="Birren B."/>
        </authorList>
    </citation>
    <scope>NUCLEOTIDE SEQUENCE [LARGE SCALE GENOMIC DNA]</scope>
    <source>
        <strain evidence="2">dnLKV2</strain>
    </source>
</reference>
<dbReference type="HOGENOM" id="CLU_185000_0_0_10"/>
<evidence type="ECO:0000313" key="2">
    <source>
        <dbReference type="Proteomes" id="UP000014212"/>
    </source>
</evidence>
<protein>
    <submittedName>
        <fullName evidence="1">Uncharacterized protein</fullName>
    </submittedName>
</protein>
<dbReference type="AlphaFoldDB" id="R9HNH3"/>
<sequence>MDMEVRIESMICVWDDAIPTMFLEFVNLLILATSEEGLRKGVREFAEKHELDKFFHYGFGSHHFYLHQRYTSNPEMVMKNRLLSVHF</sequence>